<evidence type="ECO:0000256" key="3">
    <source>
        <dbReference type="ARBA" id="ARBA00023157"/>
    </source>
</evidence>
<dbReference type="FunFam" id="1.20.90.10:FF:000007">
    <property type="entry name" value="Acidic phospholipase A2"/>
    <property type="match status" value="1"/>
</dbReference>
<protein>
    <submittedName>
        <fullName evidence="9">Phospholipase A2-like</fullName>
    </submittedName>
</protein>
<feature type="binding site" evidence="5">
    <location>
        <position position="102"/>
    </location>
    <ligand>
        <name>Ca(2+)</name>
        <dbReference type="ChEBI" id="CHEBI:29108"/>
    </ligand>
</feature>
<feature type="binding site" evidence="5">
    <location>
        <position position="83"/>
    </location>
    <ligand>
        <name>Ca(2+)</name>
        <dbReference type="ChEBI" id="CHEBI:29108"/>
    </ligand>
</feature>
<evidence type="ECO:0000313" key="9">
    <source>
        <dbReference type="EMBL" id="KAG7499766.1"/>
    </source>
</evidence>
<dbReference type="InterPro" id="IPR016090">
    <property type="entry name" value="PLA2-like_dom"/>
</dbReference>
<evidence type="ECO:0000256" key="1">
    <source>
        <dbReference type="ARBA" id="ARBA00004613"/>
    </source>
</evidence>
<feature type="disulfide bond" evidence="6">
    <location>
        <begin position="104"/>
        <end position="152"/>
    </location>
</feature>
<reference evidence="9 10" key="1">
    <citation type="journal article" date="2021" name="Sci. Rep.">
        <title>Chromosome anchoring in Senegalese sole (Solea senegalensis) reveals sex-associated markers and genome rearrangements in flatfish.</title>
        <authorList>
            <person name="Guerrero-Cozar I."/>
            <person name="Gomez-Garrido J."/>
            <person name="Berbel C."/>
            <person name="Martinez-Blanch J.F."/>
            <person name="Alioto T."/>
            <person name="Claros M.G."/>
            <person name="Gagnaire P.A."/>
            <person name="Manchado M."/>
        </authorList>
    </citation>
    <scope>NUCLEOTIDE SEQUENCE [LARGE SCALE GENOMIC DNA]</scope>
    <source>
        <strain evidence="9">Sse05_10M</strain>
    </source>
</reference>
<dbReference type="PROSITE" id="PS00118">
    <property type="entry name" value="PA2_HIS"/>
    <property type="match status" value="1"/>
</dbReference>
<dbReference type="PANTHER" id="PTHR11716">
    <property type="entry name" value="PHOSPHOLIPASE A2 FAMILY MEMBER"/>
    <property type="match status" value="1"/>
</dbReference>
<evidence type="ECO:0000313" key="10">
    <source>
        <dbReference type="Proteomes" id="UP000693946"/>
    </source>
</evidence>
<dbReference type="PROSITE" id="PS00119">
    <property type="entry name" value="PA2_ASP"/>
    <property type="match status" value="1"/>
</dbReference>
<organism evidence="9 10">
    <name type="scientific">Solea senegalensis</name>
    <name type="common">Senegalese sole</name>
    <dbReference type="NCBI Taxonomy" id="28829"/>
    <lineage>
        <taxon>Eukaryota</taxon>
        <taxon>Metazoa</taxon>
        <taxon>Chordata</taxon>
        <taxon>Craniata</taxon>
        <taxon>Vertebrata</taxon>
        <taxon>Euteleostomi</taxon>
        <taxon>Actinopterygii</taxon>
        <taxon>Neopterygii</taxon>
        <taxon>Teleostei</taxon>
        <taxon>Neoteleostei</taxon>
        <taxon>Acanthomorphata</taxon>
        <taxon>Carangaria</taxon>
        <taxon>Pleuronectiformes</taxon>
        <taxon>Pleuronectoidei</taxon>
        <taxon>Soleidae</taxon>
        <taxon>Solea</taxon>
    </lineage>
</organism>
<keyword evidence="5" id="KW-0106">Calcium</keyword>
<keyword evidence="5" id="KW-0479">Metal-binding</keyword>
<sequence>MPGWSTAVLYKESSGAHREKTSAAEVLTVTMKTLQALTLLAVGLFVAQGSEENSLHQFRQMILCVLPNSWPIWDYADYGCYCGLGGCGTPVDDLDRCCQVHDNCYGEAEKVAECNFYQYPYNTLYKYQCDKENKTITCNSDNGKCAMFVCECDRKAAECFSRSHYNPKHKHLPKERCHC</sequence>
<comment type="cofactor">
    <cofactor evidence="5">
        <name>Ca(2+)</name>
        <dbReference type="ChEBI" id="CHEBI:29108"/>
    </cofactor>
    <text evidence="5">Binds 1 Ca(2+) ion per subunit.</text>
</comment>
<comment type="similarity">
    <text evidence="7">Belongs to the phospholipase A2 family.</text>
</comment>
<feature type="active site" evidence="4">
    <location>
        <position position="101"/>
    </location>
</feature>
<name>A0AAV6R325_SOLSE</name>
<gene>
    <name evidence="9" type="ORF">JOB18_048516</name>
</gene>
<dbReference type="EMBL" id="JAGKHQ010000014">
    <property type="protein sequence ID" value="KAG7499766.1"/>
    <property type="molecule type" value="Genomic_DNA"/>
</dbReference>
<evidence type="ECO:0000256" key="6">
    <source>
        <dbReference type="PIRSR" id="PIRSR601211-3"/>
    </source>
</evidence>
<dbReference type="GO" id="GO:0047498">
    <property type="term" value="F:calcium-dependent phospholipase A2 activity"/>
    <property type="evidence" value="ECO:0007669"/>
    <property type="project" value="TreeGrafter"/>
</dbReference>
<dbReference type="Proteomes" id="UP000693946">
    <property type="component" value="Linkage Group LG21"/>
</dbReference>
<dbReference type="CDD" id="cd00125">
    <property type="entry name" value="PLA2c"/>
    <property type="match status" value="1"/>
</dbReference>
<dbReference type="Pfam" id="PF00068">
    <property type="entry name" value="Phospholip_A2_1"/>
    <property type="match status" value="1"/>
</dbReference>
<proteinExistence type="inferred from homology"/>
<keyword evidence="3 6" id="KW-1015">Disulfide bond</keyword>
<dbReference type="GO" id="GO:0050482">
    <property type="term" value="P:arachidonate secretion"/>
    <property type="evidence" value="ECO:0007669"/>
    <property type="project" value="InterPro"/>
</dbReference>
<dbReference type="GO" id="GO:0005543">
    <property type="term" value="F:phospholipid binding"/>
    <property type="evidence" value="ECO:0007669"/>
    <property type="project" value="TreeGrafter"/>
</dbReference>
<feature type="active site" evidence="4">
    <location>
        <position position="153"/>
    </location>
</feature>
<feature type="disulfide bond" evidence="6">
    <location>
        <begin position="138"/>
        <end position="150"/>
    </location>
</feature>
<evidence type="ECO:0000256" key="4">
    <source>
        <dbReference type="PIRSR" id="PIRSR601211-1"/>
    </source>
</evidence>
<dbReference type="InterPro" id="IPR033113">
    <property type="entry name" value="PLA2_histidine"/>
</dbReference>
<evidence type="ECO:0000256" key="2">
    <source>
        <dbReference type="ARBA" id="ARBA00022525"/>
    </source>
</evidence>
<feature type="binding site" evidence="5">
    <location>
        <position position="81"/>
    </location>
    <ligand>
        <name>Ca(2+)</name>
        <dbReference type="ChEBI" id="CHEBI:29108"/>
    </ligand>
</feature>
<accession>A0AAV6R325</accession>
<keyword evidence="10" id="KW-1185">Reference proteome</keyword>
<feature type="disulfide bond" evidence="6">
    <location>
        <begin position="114"/>
        <end position="145"/>
    </location>
</feature>
<dbReference type="GO" id="GO:0016042">
    <property type="term" value="P:lipid catabolic process"/>
    <property type="evidence" value="ECO:0007669"/>
    <property type="project" value="InterPro"/>
</dbReference>
<dbReference type="GO" id="GO:0005509">
    <property type="term" value="F:calcium ion binding"/>
    <property type="evidence" value="ECO:0007669"/>
    <property type="project" value="InterPro"/>
</dbReference>
<dbReference type="AlphaFoldDB" id="A0AAV6R325"/>
<comment type="subcellular location">
    <subcellularLocation>
        <location evidence="1">Secreted</location>
    </subcellularLocation>
</comment>
<feature type="domain" description="Phospholipase A2-like central" evidence="8">
    <location>
        <begin position="54"/>
        <end position="178"/>
    </location>
</feature>
<dbReference type="GO" id="GO:0005576">
    <property type="term" value="C:extracellular region"/>
    <property type="evidence" value="ECO:0007669"/>
    <property type="project" value="UniProtKB-SubCell"/>
</dbReference>
<comment type="caution">
    <text evidence="9">The sequence shown here is derived from an EMBL/GenBank/DDBJ whole genome shotgun (WGS) entry which is preliminary data.</text>
</comment>
<evidence type="ECO:0000259" key="8">
    <source>
        <dbReference type="SMART" id="SM00085"/>
    </source>
</evidence>
<evidence type="ECO:0000256" key="7">
    <source>
        <dbReference type="RuleBase" id="RU003654"/>
    </source>
</evidence>
<feature type="disulfide bond" evidence="6">
    <location>
        <begin position="97"/>
        <end position="159"/>
    </location>
</feature>
<keyword evidence="2" id="KW-0964">Secreted</keyword>
<dbReference type="GO" id="GO:0006644">
    <property type="term" value="P:phospholipid metabolic process"/>
    <property type="evidence" value="ECO:0007669"/>
    <property type="project" value="InterPro"/>
</dbReference>
<dbReference type="InterPro" id="IPR001211">
    <property type="entry name" value="PLA2"/>
</dbReference>
<dbReference type="PANTHER" id="PTHR11716:SF94">
    <property type="entry name" value="PHOSPHOLIPASE A2"/>
    <property type="match status" value="1"/>
</dbReference>
<feature type="binding site" evidence="5">
    <location>
        <position position="85"/>
    </location>
    <ligand>
        <name>Ca(2+)</name>
        <dbReference type="ChEBI" id="CHEBI:29108"/>
    </ligand>
</feature>
<feature type="disulfide bond" evidence="6">
    <location>
        <begin position="82"/>
        <end position="98"/>
    </location>
</feature>
<dbReference type="SMART" id="SM00085">
    <property type="entry name" value="PA2c"/>
    <property type="match status" value="1"/>
</dbReference>
<dbReference type="InterPro" id="IPR033112">
    <property type="entry name" value="PLA2_Asp_AS"/>
</dbReference>
<evidence type="ECO:0000256" key="5">
    <source>
        <dbReference type="PIRSR" id="PIRSR601211-2"/>
    </source>
</evidence>